<keyword evidence="8" id="KW-1185">Reference proteome</keyword>
<keyword evidence="3" id="KW-1003">Cell membrane</keyword>
<dbReference type="EMBL" id="JBGBYS010000007">
    <property type="protein sequence ID" value="MEY9258539.1"/>
    <property type="molecule type" value="Genomic_DNA"/>
</dbReference>
<keyword evidence="4" id="KW-0808">Transferase</keyword>
<evidence type="ECO:0000256" key="3">
    <source>
        <dbReference type="ARBA" id="ARBA00022475"/>
    </source>
</evidence>
<dbReference type="PANTHER" id="PTHR37316">
    <property type="entry name" value="TEICHOIC ACID GLYCEROL-PHOSPHATE PRIMASE"/>
    <property type="match status" value="1"/>
</dbReference>
<evidence type="ECO:0000313" key="7">
    <source>
        <dbReference type="EMBL" id="MEY9258539.1"/>
    </source>
</evidence>
<dbReference type="Proteomes" id="UP001565435">
    <property type="component" value="Unassembled WGS sequence"/>
</dbReference>
<organism evidence="7 8">
    <name type="scientific">Brevibacterium epidermidis</name>
    <dbReference type="NCBI Taxonomy" id="1698"/>
    <lineage>
        <taxon>Bacteria</taxon>
        <taxon>Bacillati</taxon>
        <taxon>Actinomycetota</taxon>
        <taxon>Actinomycetes</taxon>
        <taxon>Micrococcales</taxon>
        <taxon>Brevibacteriaceae</taxon>
        <taxon>Brevibacterium</taxon>
    </lineage>
</organism>
<dbReference type="InterPro" id="IPR043148">
    <property type="entry name" value="TagF_C"/>
</dbReference>
<evidence type="ECO:0000256" key="5">
    <source>
        <dbReference type="ARBA" id="ARBA00022944"/>
    </source>
</evidence>
<proteinExistence type="inferred from homology"/>
<accession>A0ABV4EJ66</accession>
<dbReference type="InterPro" id="IPR043149">
    <property type="entry name" value="TagF_N"/>
</dbReference>
<evidence type="ECO:0000256" key="2">
    <source>
        <dbReference type="ARBA" id="ARBA00010488"/>
    </source>
</evidence>
<evidence type="ECO:0000313" key="8">
    <source>
        <dbReference type="Proteomes" id="UP001565435"/>
    </source>
</evidence>
<dbReference type="Pfam" id="PF04464">
    <property type="entry name" value="Glyphos_transf"/>
    <property type="match status" value="1"/>
</dbReference>
<keyword evidence="6" id="KW-0472">Membrane</keyword>
<evidence type="ECO:0000256" key="6">
    <source>
        <dbReference type="ARBA" id="ARBA00023136"/>
    </source>
</evidence>
<name>A0ABV4EJ66_BREEP</name>
<sequence>MPTDPVVVKNVDFRGRNVTVTLDRSAKVRGLTLHNAGNKVELEAIGPSIFSTTLPELSERFRTHGERQWALLARTTEGNEVDVYHASVDYLLPGTSCVRLSANSAGKVRLAQRFRRVTVTGATNDRDRLLIIGRIDPPERLKIVLKSSEQTIKPAEYAFHADGSYTAVYDLTTTGAEGGKVAALAGGYHLKYGETTNRADSWVRAAGKLAIRPVNCFTEWNTLRVEGKNSSAVSVIASPPWSASERSKYGRYRLRNKDWGPLTYSIVFESYSGKNANDNPRAIFDAINEIRPEIPLYWSVRDRRVDVPTGGIAIVEGTAEWHKALATSRVLVNNNNFPYYVEKRSGQFYLQTWHGTPIKKLLNDLPRKKTPLTYRRNMKAEAGKWDLLLAQSNESETRLRSAFQYKGEVSVCEYPRNYRILTSKITEDQIKTNLNIDINGKKILYAPTWRDQNRLSAIGTNEDLESIELLADLPNTTVLVRGHHMSKVLPIYNDSVIDVSSYPHVEDLIRIADILVTDFSSVAYDFQLTGKPVLFYAKDREEYVEHRGVYELGENIGKWTSDPSELVVEVGKLLNGSLNATNSGESLDGEVESLAQYLISLARDEKWPVETQKGAFNGC</sequence>
<dbReference type="PANTHER" id="PTHR37316:SF3">
    <property type="entry name" value="TEICHOIC ACID GLYCEROL-PHOSPHATE TRANSFERASE"/>
    <property type="match status" value="1"/>
</dbReference>
<comment type="similarity">
    <text evidence="2">Belongs to the CDP-glycerol glycerophosphotransferase family.</text>
</comment>
<dbReference type="Gene3D" id="3.40.50.12580">
    <property type="match status" value="1"/>
</dbReference>
<comment type="caution">
    <text evidence="7">The sequence shown here is derived from an EMBL/GenBank/DDBJ whole genome shotgun (WGS) entry which is preliminary data.</text>
</comment>
<gene>
    <name evidence="7" type="ORF">ABH903_001560</name>
</gene>
<protein>
    <submittedName>
        <fullName evidence="7">CDP-glycerol glycerophosphotransferase (TagB/SpsB family)</fullName>
    </submittedName>
</protein>
<dbReference type="SUPFAM" id="SSF53756">
    <property type="entry name" value="UDP-Glycosyltransferase/glycogen phosphorylase"/>
    <property type="match status" value="1"/>
</dbReference>
<reference evidence="7 8" key="1">
    <citation type="submission" date="2024-07" db="EMBL/GenBank/DDBJ databases">
        <title>Mealworm larvae gut microbial communities from Newark, Delaware, USA.</title>
        <authorList>
            <person name="Blenner M."/>
        </authorList>
    </citation>
    <scope>NUCLEOTIDE SEQUENCE [LARGE SCALE GENOMIC DNA]</scope>
    <source>
        <strain evidence="7 8">UD i117</strain>
    </source>
</reference>
<comment type="subcellular location">
    <subcellularLocation>
        <location evidence="1">Cell membrane</location>
        <topology evidence="1">Peripheral membrane protein</topology>
    </subcellularLocation>
</comment>
<dbReference type="InterPro" id="IPR007554">
    <property type="entry name" value="Glycerophosphate_synth"/>
</dbReference>
<dbReference type="InterPro" id="IPR051612">
    <property type="entry name" value="Teichoic_Acid_Biosynth"/>
</dbReference>
<dbReference type="Gene3D" id="3.40.50.11820">
    <property type="match status" value="1"/>
</dbReference>
<evidence type="ECO:0000256" key="4">
    <source>
        <dbReference type="ARBA" id="ARBA00022679"/>
    </source>
</evidence>
<evidence type="ECO:0000256" key="1">
    <source>
        <dbReference type="ARBA" id="ARBA00004202"/>
    </source>
</evidence>
<keyword evidence="5" id="KW-0777">Teichoic acid biosynthesis</keyword>